<evidence type="ECO:0000313" key="9">
    <source>
        <dbReference type="Proteomes" id="UP001172778"/>
    </source>
</evidence>
<dbReference type="PRINTS" id="PR00727">
    <property type="entry name" value="LEADERPTASE"/>
</dbReference>
<dbReference type="PANTHER" id="PTHR43390">
    <property type="entry name" value="SIGNAL PEPTIDASE I"/>
    <property type="match status" value="1"/>
</dbReference>
<sequence length="324" mass="35632">MNWNLVSIAAAVVGPGLIIASRKSSKPIFDAEQLTTTAFIGYFMLLAGGWGVSSLFFNASDTFFVMTLVPALMAIAAKTRGYQAKANTKPLPDWAAFALANFAVLLAIGVLKQFIVEPLRVPSSSMRPNLIVGDFILTSKFSYGIRLPFSNQVILPIGNPARGDVMVFRYPNDPTTNFVKRVIGLPGDTVEYREKRLTVNGKAVPTQSDGEYSYIGDSGRPTTSKQFLEQLGTHRYPTLNLPLNPTLNPLAVQDFPGREKNCKYSFEGFACTVPAGHYLALGDNRDESADSRYWGFVPEKYIVGRAFLIGWSIGDFKRLGHQIN</sequence>
<comment type="similarity">
    <text evidence="2 6">Belongs to the peptidase S26 family.</text>
</comment>
<dbReference type="InterPro" id="IPR000223">
    <property type="entry name" value="Pept_S26A_signal_pept_1"/>
</dbReference>
<feature type="transmembrane region" description="Helical" evidence="6">
    <location>
        <begin position="63"/>
        <end position="82"/>
    </location>
</feature>
<feature type="domain" description="Peptidase S26" evidence="7">
    <location>
        <begin position="97"/>
        <end position="311"/>
    </location>
</feature>
<dbReference type="CDD" id="cd06530">
    <property type="entry name" value="S26_SPase_I"/>
    <property type="match status" value="1"/>
</dbReference>
<evidence type="ECO:0000256" key="6">
    <source>
        <dbReference type="RuleBase" id="RU362042"/>
    </source>
</evidence>
<gene>
    <name evidence="8" type="primary">lepB</name>
    <name evidence="8" type="ORF">PZA18_09255</name>
</gene>
<feature type="transmembrane region" description="Helical" evidence="6">
    <location>
        <begin position="94"/>
        <end position="115"/>
    </location>
</feature>
<evidence type="ECO:0000256" key="3">
    <source>
        <dbReference type="ARBA" id="ARBA00013208"/>
    </source>
</evidence>
<dbReference type="NCBIfam" id="TIGR02227">
    <property type="entry name" value="sigpep_I_bact"/>
    <property type="match status" value="1"/>
</dbReference>
<evidence type="ECO:0000313" key="8">
    <source>
        <dbReference type="EMBL" id="MDK2124234.1"/>
    </source>
</evidence>
<dbReference type="InterPro" id="IPR019533">
    <property type="entry name" value="Peptidase_S26"/>
</dbReference>
<evidence type="ECO:0000256" key="5">
    <source>
        <dbReference type="ARBA" id="ARBA00022801"/>
    </source>
</evidence>
<keyword evidence="6" id="KW-0472">Membrane</keyword>
<evidence type="ECO:0000256" key="1">
    <source>
        <dbReference type="ARBA" id="ARBA00000677"/>
    </source>
</evidence>
<accession>A0ABT7DVZ6</accession>
<protein>
    <recommendedName>
        <fullName evidence="4 6">Signal peptidase I</fullName>
        <ecNumber evidence="3 6">3.4.21.89</ecNumber>
    </recommendedName>
</protein>
<keyword evidence="6" id="KW-0812">Transmembrane</keyword>
<dbReference type="Proteomes" id="UP001172778">
    <property type="component" value="Unassembled WGS sequence"/>
</dbReference>
<dbReference type="Gene3D" id="2.10.109.10">
    <property type="entry name" value="Umud Fragment, subunit A"/>
    <property type="match status" value="1"/>
</dbReference>
<dbReference type="Pfam" id="PF10502">
    <property type="entry name" value="Peptidase_S26"/>
    <property type="match status" value="1"/>
</dbReference>
<comment type="subcellular location">
    <subcellularLocation>
        <location evidence="6">Membrane</location>
        <topology evidence="6">Single-pass type II membrane protein</topology>
    </subcellularLocation>
</comment>
<comment type="catalytic activity">
    <reaction evidence="1 6">
        <text>Cleavage of hydrophobic, N-terminal signal or leader sequences from secreted and periplasmic proteins.</text>
        <dbReference type="EC" id="3.4.21.89"/>
    </reaction>
</comment>
<comment type="caution">
    <text evidence="8">The sequence shown here is derived from an EMBL/GenBank/DDBJ whole genome shotgun (WGS) entry which is preliminary data.</text>
</comment>
<keyword evidence="6" id="KW-1133">Transmembrane helix</keyword>
<evidence type="ECO:0000256" key="2">
    <source>
        <dbReference type="ARBA" id="ARBA00009370"/>
    </source>
</evidence>
<organism evidence="8 9">
    <name type="scientific">Parachitinimonas caeni</name>
    <dbReference type="NCBI Taxonomy" id="3031301"/>
    <lineage>
        <taxon>Bacteria</taxon>
        <taxon>Pseudomonadati</taxon>
        <taxon>Pseudomonadota</taxon>
        <taxon>Betaproteobacteria</taxon>
        <taxon>Neisseriales</taxon>
        <taxon>Chitinibacteraceae</taxon>
        <taxon>Parachitinimonas</taxon>
    </lineage>
</organism>
<feature type="transmembrane region" description="Helical" evidence="6">
    <location>
        <begin position="6"/>
        <end position="22"/>
    </location>
</feature>
<dbReference type="InterPro" id="IPR036286">
    <property type="entry name" value="LexA/Signal_pep-like_sf"/>
</dbReference>
<keyword evidence="6" id="KW-0645">Protease</keyword>
<dbReference type="GO" id="GO:0009003">
    <property type="term" value="F:signal peptidase activity"/>
    <property type="evidence" value="ECO:0007669"/>
    <property type="project" value="UniProtKB-EC"/>
</dbReference>
<comment type="caution">
    <text evidence="6">Lacks conserved residue(s) required for the propagation of feature annotation.</text>
</comment>
<reference evidence="8" key="1">
    <citation type="submission" date="2023-03" db="EMBL/GenBank/DDBJ databases">
        <title>Chitinimonas shenzhenensis gen. nov., sp. nov., a novel member of family Burkholderiaceae isolated from activated sludge collected in Shen Zhen, China.</title>
        <authorList>
            <person name="Wang X."/>
        </authorList>
    </citation>
    <scope>NUCLEOTIDE SEQUENCE</scope>
    <source>
        <strain evidence="8">DQS-5</strain>
    </source>
</reference>
<dbReference type="SUPFAM" id="SSF51306">
    <property type="entry name" value="LexA/Signal peptidase"/>
    <property type="match status" value="1"/>
</dbReference>
<dbReference type="EMBL" id="JARRAF010000008">
    <property type="protein sequence ID" value="MDK2124234.1"/>
    <property type="molecule type" value="Genomic_DNA"/>
</dbReference>
<proteinExistence type="inferred from homology"/>
<keyword evidence="5 6" id="KW-0378">Hydrolase</keyword>
<evidence type="ECO:0000256" key="4">
    <source>
        <dbReference type="ARBA" id="ARBA00019232"/>
    </source>
</evidence>
<name>A0ABT7DVZ6_9NEIS</name>
<keyword evidence="9" id="KW-1185">Reference proteome</keyword>
<dbReference type="EC" id="3.4.21.89" evidence="3 6"/>
<dbReference type="InterPro" id="IPR019757">
    <property type="entry name" value="Pept_S26A_signal_pept_1_Lys-AS"/>
</dbReference>
<feature type="transmembrane region" description="Helical" evidence="6">
    <location>
        <begin position="34"/>
        <end position="57"/>
    </location>
</feature>
<evidence type="ECO:0000259" key="7">
    <source>
        <dbReference type="Pfam" id="PF10502"/>
    </source>
</evidence>
<dbReference type="PANTHER" id="PTHR43390:SF1">
    <property type="entry name" value="CHLOROPLAST PROCESSING PEPTIDASE"/>
    <property type="match status" value="1"/>
</dbReference>
<dbReference type="RefSeq" id="WP_284100543.1">
    <property type="nucleotide sequence ID" value="NZ_JARRAF010000008.1"/>
</dbReference>
<dbReference type="PROSITE" id="PS00760">
    <property type="entry name" value="SPASE_I_2"/>
    <property type="match status" value="1"/>
</dbReference>